<evidence type="ECO:0000313" key="2">
    <source>
        <dbReference type="EMBL" id="QSZ27712.1"/>
    </source>
</evidence>
<sequence length="191" mass="22440">MFVPLPKEYRKYTYRDYMTWPEDERWEIINGTPYMQAAPTWQHQAVLLGLSRQFANYLQNKTCNIFTSPFDLRLPENDEEDEDVINVLQPDLVVVCDKSKLQKTGYFGVPELIIEVVSPASGRKDKIEKFNLYEKAGVKEYWLVEPEEKVAMVFTLHDKSYGRPEMYSENDSVKVSIFEDLIIDLKLVFSY</sequence>
<dbReference type="CDD" id="cd06260">
    <property type="entry name" value="DUF820-like"/>
    <property type="match status" value="1"/>
</dbReference>
<dbReference type="InterPro" id="IPR008538">
    <property type="entry name" value="Uma2"/>
</dbReference>
<accession>A0A975AWD6</accession>
<gene>
    <name evidence="2" type="ORF">ACETAC_02065</name>
</gene>
<proteinExistence type="predicted"/>
<dbReference type="GO" id="GO:0004519">
    <property type="term" value="F:endonuclease activity"/>
    <property type="evidence" value="ECO:0007669"/>
    <property type="project" value="UniProtKB-KW"/>
</dbReference>
<dbReference type="RefSeq" id="WP_284680422.1">
    <property type="nucleotide sequence ID" value="NZ_CP060096.1"/>
</dbReference>
<dbReference type="AlphaFoldDB" id="A0A975AWD6"/>
<dbReference type="EMBL" id="CP060096">
    <property type="protein sequence ID" value="QSZ27712.1"/>
    <property type="molecule type" value="Genomic_DNA"/>
</dbReference>
<dbReference type="KEGG" id="aaut:ACETAC_02065"/>
<keyword evidence="3" id="KW-1185">Reference proteome</keyword>
<dbReference type="Gene3D" id="3.90.1570.10">
    <property type="entry name" value="tt1808, chain A"/>
    <property type="match status" value="1"/>
</dbReference>
<evidence type="ECO:0000259" key="1">
    <source>
        <dbReference type="Pfam" id="PF05685"/>
    </source>
</evidence>
<keyword evidence="2" id="KW-0255">Endonuclease</keyword>
<evidence type="ECO:0000313" key="3">
    <source>
        <dbReference type="Proteomes" id="UP000671913"/>
    </source>
</evidence>
<name>A0A975AWD6_9THEO</name>
<organism evidence="2 3">
    <name type="scientific">Aceticella autotrophica</name>
    <dbReference type="NCBI Taxonomy" id="2755338"/>
    <lineage>
        <taxon>Bacteria</taxon>
        <taxon>Bacillati</taxon>
        <taxon>Bacillota</taxon>
        <taxon>Clostridia</taxon>
        <taxon>Thermoanaerobacterales</taxon>
        <taxon>Thermoanaerobacteraceae</taxon>
        <taxon>Aceticella</taxon>
    </lineage>
</organism>
<keyword evidence="2" id="KW-0540">Nuclease</keyword>
<dbReference type="PANTHER" id="PTHR36558:SF1">
    <property type="entry name" value="RESTRICTION ENDONUCLEASE DOMAIN-CONTAINING PROTEIN-RELATED"/>
    <property type="match status" value="1"/>
</dbReference>
<feature type="domain" description="Putative restriction endonuclease" evidence="1">
    <location>
        <begin position="16"/>
        <end position="184"/>
    </location>
</feature>
<dbReference type="PANTHER" id="PTHR36558">
    <property type="entry name" value="GLR1098 PROTEIN"/>
    <property type="match status" value="1"/>
</dbReference>
<reference evidence="2" key="1">
    <citation type="submission" date="2020-08" db="EMBL/GenBank/DDBJ databases">
        <title>Genomic insights into the carbon and energy metabolism of the first obligate autotrophic acetogenic bacterium Aceticella autotrophica gen. nov., sp. nov.</title>
        <authorList>
            <person name="Toshchakov S.V."/>
            <person name="Elcheninov A.G."/>
            <person name="Kublanov I.V."/>
            <person name="Frolov E.N."/>
            <person name="Lebedinsky A.V."/>
        </authorList>
    </citation>
    <scope>NUCLEOTIDE SEQUENCE</scope>
    <source>
        <strain evidence="2">3443-3Ac</strain>
    </source>
</reference>
<dbReference type="SUPFAM" id="SSF52980">
    <property type="entry name" value="Restriction endonuclease-like"/>
    <property type="match status" value="1"/>
</dbReference>
<keyword evidence="2" id="KW-0378">Hydrolase</keyword>
<dbReference type="Pfam" id="PF05685">
    <property type="entry name" value="Uma2"/>
    <property type="match status" value="1"/>
</dbReference>
<dbReference type="Proteomes" id="UP000671913">
    <property type="component" value="Chromosome"/>
</dbReference>
<dbReference type="InterPro" id="IPR012296">
    <property type="entry name" value="Nuclease_put_TT1808"/>
</dbReference>
<dbReference type="InterPro" id="IPR011335">
    <property type="entry name" value="Restrct_endonuc-II-like"/>
</dbReference>
<protein>
    <submittedName>
        <fullName evidence="2">Uma2 family endonuclease</fullName>
    </submittedName>
</protein>